<sequence length="200" mass="22585">MSLVQYDLELFRSINDLGKEYAFLNPAAIFMAEYTMFLLGLGLIVYWFTRTKQNRMMVIQAVAAFVIAEVFASVAGHFFSHQQPFAVLPDVNQLIQHSIDNSFPSDHTILFFSMCFSFLFVRKREGWLWVLLALCVGISRILVGVHYPVDVVVGALLGILSACIAYLVIPQLSFVASLLSVYEKVERRFLPSKSKSTDLS</sequence>
<evidence type="ECO:0000313" key="3">
    <source>
        <dbReference type="EMBL" id="USG64813.1"/>
    </source>
</evidence>
<feature type="transmembrane region" description="Helical" evidence="1">
    <location>
        <begin position="103"/>
        <end position="121"/>
    </location>
</feature>
<keyword evidence="1" id="KW-0472">Membrane</keyword>
<feature type="domain" description="Phosphatidic acid phosphatase type 2/haloperoxidase" evidence="2">
    <location>
        <begin position="58"/>
        <end position="166"/>
    </location>
</feature>
<dbReference type="Proteomes" id="UP001056500">
    <property type="component" value="Chromosome"/>
</dbReference>
<proteinExistence type="predicted"/>
<feature type="transmembrane region" description="Helical" evidence="1">
    <location>
        <begin position="27"/>
        <end position="49"/>
    </location>
</feature>
<dbReference type="PANTHER" id="PTHR14969:SF13">
    <property type="entry name" value="AT30094P"/>
    <property type="match status" value="1"/>
</dbReference>
<dbReference type="Gene3D" id="1.20.144.10">
    <property type="entry name" value="Phosphatidic acid phosphatase type 2/haloperoxidase"/>
    <property type="match status" value="1"/>
</dbReference>
<keyword evidence="4" id="KW-1185">Reference proteome</keyword>
<accession>A0ABY4WCB0</accession>
<dbReference type="SUPFAM" id="SSF48317">
    <property type="entry name" value="Acid phosphatase/Vanadium-dependent haloperoxidase"/>
    <property type="match status" value="1"/>
</dbReference>
<feature type="transmembrane region" description="Helical" evidence="1">
    <location>
        <begin position="128"/>
        <end position="149"/>
    </location>
</feature>
<organism evidence="3 4">
    <name type="scientific">Brevibacillus ruminantium</name>
    <dbReference type="NCBI Taxonomy" id="2950604"/>
    <lineage>
        <taxon>Bacteria</taxon>
        <taxon>Bacillati</taxon>
        <taxon>Bacillota</taxon>
        <taxon>Bacilli</taxon>
        <taxon>Bacillales</taxon>
        <taxon>Paenibacillaceae</taxon>
        <taxon>Brevibacillus</taxon>
    </lineage>
</organism>
<dbReference type="RefSeq" id="WP_251871922.1">
    <property type="nucleotide sequence ID" value="NZ_CP098755.1"/>
</dbReference>
<gene>
    <name evidence="3" type="ORF">NDK47_22225</name>
</gene>
<dbReference type="CDD" id="cd03385">
    <property type="entry name" value="PAP2_BcrC_like"/>
    <property type="match status" value="1"/>
</dbReference>
<feature type="transmembrane region" description="Helical" evidence="1">
    <location>
        <begin position="155"/>
        <end position="182"/>
    </location>
</feature>
<dbReference type="SMART" id="SM00014">
    <property type="entry name" value="acidPPc"/>
    <property type="match status" value="1"/>
</dbReference>
<feature type="transmembrane region" description="Helical" evidence="1">
    <location>
        <begin position="61"/>
        <end position="79"/>
    </location>
</feature>
<dbReference type="EMBL" id="CP098755">
    <property type="protein sequence ID" value="USG64813.1"/>
    <property type="molecule type" value="Genomic_DNA"/>
</dbReference>
<reference evidence="3" key="1">
    <citation type="submission" date="2022-06" db="EMBL/GenBank/DDBJ databases">
        <title>Genome sequencing of Brevibacillus sp. BB3-R1.</title>
        <authorList>
            <person name="Heo J."/>
            <person name="Lee D."/>
            <person name="Won M."/>
            <person name="Han B.-H."/>
            <person name="Hong S.-B."/>
            <person name="Kwon S.-W."/>
        </authorList>
    </citation>
    <scope>NUCLEOTIDE SEQUENCE</scope>
    <source>
        <strain evidence="3">BB3-R1</strain>
    </source>
</reference>
<dbReference type="InterPro" id="IPR033879">
    <property type="entry name" value="UPP_Pase"/>
</dbReference>
<dbReference type="InterPro" id="IPR036938">
    <property type="entry name" value="PAP2/HPO_sf"/>
</dbReference>
<dbReference type="Pfam" id="PF01569">
    <property type="entry name" value="PAP2"/>
    <property type="match status" value="1"/>
</dbReference>
<protein>
    <submittedName>
        <fullName evidence="3">Undecaprenyl-diphosphatase</fullName>
    </submittedName>
</protein>
<dbReference type="PANTHER" id="PTHR14969">
    <property type="entry name" value="SPHINGOSINE-1-PHOSPHATE PHOSPHOHYDROLASE"/>
    <property type="match status" value="1"/>
</dbReference>
<keyword evidence="1" id="KW-0812">Transmembrane</keyword>
<evidence type="ECO:0000313" key="4">
    <source>
        <dbReference type="Proteomes" id="UP001056500"/>
    </source>
</evidence>
<evidence type="ECO:0000256" key="1">
    <source>
        <dbReference type="SAM" id="Phobius"/>
    </source>
</evidence>
<keyword evidence="1" id="KW-1133">Transmembrane helix</keyword>
<dbReference type="InterPro" id="IPR000326">
    <property type="entry name" value="PAP2/HPO"/>
</dbReference>
<name>A0ABY4WCB0_9BACL</name>
<evidence type="ECO:0000259" key="2">
    <source>
        <dbReference type="SMART" id="SM00014"/>
    </source>
</evidence>